<feature type="domain" description="N-acetyltransferase" evidence="1">
    <location>
        <begin position="26"/>
        <end position="191"/>
    </location>
</feature>
<proteinExistence type="predicted"/>
<dbReference type="EMBL" id="QRDP01000004">
    <property type="protein sequence ID" value="RED15491.1"/>
    <property type="molecule type" value="Genomic_DNA"/>
</dbReference>
<dbReference type="PROSITE" id="PS51186">
    <property type="entry name" value="GNAT"/>
    <property type="match status" value="1"/>
</dbReference>
<evidence type="ECO:0000313" key="2">
    <source>
        <dbReference type="EMBL" id="RED15491.1"/>
    </source>
</evidence>
<dbReference type="Proteomes" id="UP000256310">
    <property type="component" value="Unassembled WGS sequence"/>
</dbReference>
<keyword evidence="3" id="KW-1185">Reference proteome</keyword>
<dbReference type="InterPro" id="IPR016181">
    <property type="entry name" value="Acyl_CoA_acyltransferase"/>
</dbReference>
<dbReference type="RefSeq" id="WP_116235005.1">
    <property type="nucleotide sequence ID" value="NZ_QRDP01000004.1"/>
</dbReference>
<name>A0A3D9FEL6_9SPHN</name>
<reference evidence="2 3" key="1">
    <citation type="submission" date="2018-07" db="EMBL/GenBank/DDBJ databases">
        <title>Genomic Encyclopedia of Type Strains, Phase IV (KMG-IV): sequencing the most valuable type-strain genomes for metagenomic binning, comparative biology and taxonomic classification.</title>
        <authorList>
            <person name="Goeker M."/>
        </authorList>
    </citation>
    <scope>NUCLEOTIDE SEQUENCE [LARGE SCALE GENOMIC DNA]</scope>
    <source>
        <strain evidence="2 3">DSM 26725</strain>
    </source>
</reference>
<dbReference type="GO" id="GO:0016747">
    <property type="term" value="F:acyltransferase activity, transferring groups other than amino-acyl groups"/>
    <property type="evidence" value="ECO:0007669"/>
    <property type="project" value="InterPro"/>
</dbReference>
<dbReference type="SUPFAM" id="SSF55729">
    <property type="entry name" value="Acyl-CoA N-acyltransferases (Nat)"/>
    <property type="match status" value="1"/>
</dbReference>
<dbReference type="Pfam" id="PF00583">
    <property type="entry name" value="Acetyltransf_1"/>
    <property type="match status" value="1"/>
</dbReference>
<evidence type="ECO:0000259" key="1">
    <source>
        <dbReference type="PROSITE" id="PS51186"/>
    </source>
</evidence>
<dbReference type="AlphaFoldDB" id="A0A3D9FEL6"/>
<dbReference type="Gene3D" id="3.40.630.30">
    <property type="match status" value="1"/>
</dbReference>
<sequence>MRMPAHVDFQKRPRSIETRLDDGTTICFRPIRPSDEQAIERGIRELSDHSRYLRFFSSFKSAPPSVIERLSAVDGFDHIAWGAVMTGEEGSPPSAAAHAIRDGDNSNVADLAIAVLDQYHDRGIARLLLAALILDCRTAGFTQLKFDILHRNKPAIVLVKSLGASTYSAAGIAMTYSLDVGETLSRLQAMTEPRGLADVFAAFGSA</sequence>
<gene>
    <name evidence="2" type="ORF">DFR46_0485</name>
</gene>
<dbReference type="InterPro" id="IPR000182">
    <property type="entry name" value="GNAT_dom"/>
</dbReference>
<dbReference type="OrthoDB" id="7617982at2"/>
<comment type="caution">
    <text evidence="2">The sequence shown here is derived from an EMBL/GenBank/DDBJ whole genome shotgun (WGS) entry which is preliminary data.</text>
</comment>
<organism evidence="2 3">
    <name type="scientific">Parasphingopyxis lamellibrachiae</name>
    <dbReference type="NCBI Taxonomy" id="680125"/>
    <lineage>
        <taxon>Bacteria</taxon>
        <taxon>Pseudomonadati</taxon>
        <taxon>Pseudomonadota</taxon>
        <taxon>Alphaproteobacteria</taxon>
        <taxon>Sphingomonadales</taxon>
        <taxon>Sphingomonadaceae</taxon>
        <taxon>Parasphingopyxis</taxon>
    </lineage>
</organism>
<evidence type="ECO:0000313" key="3">
    <source>
        <dbReference type="Proteomes" id="UP000256310"/>
    </source>
</evidence>
<accession>A0A3D9FEL6</accession>
<protein>
    <recommendedName>
        <fullName evidence="1">N-acetyltransferase domain-containing protein</fullName>
    </recommendedName>
</protein>